<feature type="transmembrane region" description="Helical" evidence="13">
    <location>
        <begin position="12"/>
        <end position="30"/>
    </location>
</feature>
<evidence type="ECO:0000256" key="6">
    <source>
        <dbReference type="ARBA" id="ARBA00022692"/>
    </source>
</evidence>
<dbReference type="HOGENOM" id="CLU_2228654_0_0_11"/>
<evidence type="ECO:0000256" key="9">
    <source>
        <dbReference type="ARBA" id="ARBA00022989"/>
    </source>
</evidence>
<dbReference type="EMBL" id="AWSE01000056">
    <property type="protein sequence ID" value="ERH24571.1"/>
    <property type="molecule type" value="Genomic_DNA"/>
</dbReference>
<dbReference type="GO" id="GO:0008750">
    <property type="term" value="F:proton-translocating NAD(P)+ transhydrogenase activity"/>
    <property type="evidence" value="ECO:0007669"/>
    <property type="project" value="UniProtKB-EC"/>
</dbReference>
<evidence type="ECO:0000256" key="10">
    <source>
        <dbReference type="ARBA" id="ARBA00023027"/>
    </source>
</evidence>
<dbReference type="GO" id="GO:0005886">
    <property type="term" value="C:plasma membrane"/>
    <property type="evidence" value="ECO:0007669"/>
    <property type="project" value="UniProtKB-SubCell"/>
</dbReference>
<keyword evidence="7" id="KW-0521">NADP</keyword>
<keyword evidence="11 13" id="KW-0472">Membrane</keyword>
<dbReference type="PANTHER" id="PTHR10160">
    <property type="entry name" value="NAD(P) TRANSHYDROGENASE"/>
    <property type="match status" value="1"/>
</dbReference>
<feature type="transmembrane region" description="Helical" evidence="13">
    <location>
        <begin position="36"/>
        <end position="54"/>
    </location>
</feature>
<evidence type="ECO:0000256" key="3">
    <source>
        <dbReference type="ARBA" id="ARBA00012943"/>
    </source>
</evidence>
<comment type="function">
    <text evidence="1">The transhydrogenation between NADH and NADP is coupled to respiration and ATP hydrolysis and functions as a proton pump across the membrane.</text>
</comment>
<keyword evidence="4" id="KW-1003">Cell membrane</keyword>
<dbReference type="Proteomes" id="UP000016536">
    <property type="component" value="Unassembled WGS sequence"/>
</dbReference>
<evidence type="ECO:0000313" key="15">
    <source>
        <dbReference type="EMBL" id="ERH24571.1"/>
    </source>
</evidence>
<evidence type="ECO:0000256" key="13">
    <source>
        <dbReference type="SAM" id="Phobius"/>
    </source>
</evidence>
<dbReference type="InterPro" id="IPR024605">
    <property type="entry name" value="NADP_transhyd_a_C"/>
</dbReference>
<keyword evidence="9 13" id="KW-1133">Transmembrane helix</keyword>
<evidence type="ECO:0000256" key="2">
    <source>
        <dbReference type="ARBA" id="ARBA00004429"/>
    </source>
</evidence>
<evidence type="ECO:0000313" key="16">
    <source>
        <dbReference type="Proteomes" id="UP000016536"/>
    </source>
</evidence>
<comment type="subcellular location">
    <subcellularLocation>
        <location evidence="2">Cell inner membrane</location>
        <topology evidence="2">Multi-pass membrane protein</topology>
    </subcellularLocation>
</comment>
<feature type="transmembrane region" description="Helical" evidence="13">
    <location>
        <begin position="86"/>
        <end position="108"/>
    </location>
</feature>
<reference evidence="15 16" key="1">
    <citation type="submission" date="2013-08" db="EMBL/GenBank/DDBJ databases">
        <authorList>
            <person name="Weinstock G."/>
            <person name="Sodergren E."/>
            <person name="Wylie T."/>
            <person name="Fulton L."/>
            <person name="Fulton R."/>
            <person name="Fronick C."/>
            <person name="O'Laughlin M."/>
            <person name="Godfrey J."/>
            <person name="Miner T."/>
            <person name="Herter B."/>
            <person name="Appelbaum E."/>
            <person name="Cordes M."/>
            <person name="Lek S."/>
            <person name="Wollam A."/>
            <person name="Pepin K.H."/>
            <person name="Palsikar V.B."/>
            <person name="Mitreva M."/>
            <person name="Wilson R.K."/>
        </authorList>
    </citation>
    <scope>NUCLEOTIDE SEQUENCE [LARGE SCALE GENOMIC DNA]</scope>
    <source>
        <strain evidence="15 16">F0542</strain>
    </source>
</reference>
<evidence type="ECO:0000256" key="4">
    <source>
        <dbReference type="ARBA" id="ARBA00022475"/>
    </source>
</evidence>
<sequence length="119" mass="12228">AAQARSRSRQWLGLAAASLVAAALVLVTPSAATSHYIVLMLSVILGFHVISNVTPALHTPLMSVTNAISGIILVGAISQVGHPHPVISAISLAAVVLATINIVGGFAVTHRMLAMFTKD</sequence>
<keyword evidence="10" id="KW-0520">NAD</keyword>
<gene>
    <name evidence="15" type="ORF">HMPREF1979_01221</name>
</gene>
<proteinExistence type="predicted"/>
<evidence type="ECO:0000256" key="5">
    <source>
        <dbReference type="ARBA" id="ARBA00022519"/>
    </source>
</evidence>
<keyword evidence="16" id="KW-1185">Reference proteome</keyword>
<dbReference type="PATRIC" id="fig|1321818.3.peg.1023"/>
<evidence type="ECO:0000256" key="7">
    <source>
        <dbReference type="ARBA" id="ARBA00022857"/>
    </source>
</evidence>
<dbReference type="RefSeq" id="WP_021610540.1">
    <property type="nucleotide sequence ID" value="NZ_KE952097.1"/>
</dbReference>
<feature type="non-terminal residue" evidence="15">
    <location>
        <position position="1"/>
    </location>
</feature>
<name>U1QRD6_9ACTO</name>
<keyword evidence="5" id="KW-0997">Cell inner membrane</keyword>
<dbReference type="GO" id="GO:0050661">
    <property type="term" value="F:NADP binding"/>
    <property type="evidence" value="ECO:0007669"/>
    <property type="project" value="TreeGrafter"/>
</dbReference>
<protein>
    <recommendedName>
        <fullName evidence="3">proton-translocating NAD(P)(+) transhydrogenase</fullName>
        <ecNumber evidence="3">7.1.1.1</ecNumber>
    </recommendedName>
</protein>
<comment type="catalytic activity">
    <reaction evidence="12">
        <text>NAD(+) + NADPH + H(+)(in) = NADH + NADP(+) + H(+)(out)</text>
        <dbReference type="Rhea" id="RHEA:47992"/>
        <dbReference type="ChEBI" id="CHEBI:15378"/>
        <dbReference type="ChEBI" id="CHEBI:57540"/>
        <dbReference type="ChEBI" id="CHEBI:57783"/>
        <dbReference type="ChEBI" id="CHEBI:57945"/>
        <dbReference type="ChEBI" id="CHEBI:58349"/>
        <dbReference type="EC" id="7.1.1.1"/>
    </reaction>
</comment>
<comment type="caution">
    <text evidence="15">The sequence shown here is derived from an EMBL/GenBank/DDBJ whole genome shotgun (WGS) entry which is preliminary data.</text>
</comment>
<feature type="domain" description="NAD(P) transhydrogenase alpha subunit C-terminal" evidence="14">
    <location>
        <begin position="37"/>
        <end position="118"/>
    </location>
</feature>
<evidence type="ECO:0000256" key="8">
    <source>
        <dbReference type="ARBA" id="ARBA00022967"/>
    </source>
</evidence>
<organism evidence="15 16">
    <name type="scientific">Actinomyces johnsonii F0542</name>
    <dbReference type="NCBI Taxonomy" id="1321818"/>
    <lineage>
        <taxon>Bacteria</taxon>
        <taxon>Bacillati</taxon>
        <taxon>Actinomycetota</taxon>
        <taxon>Actinomycetes</taxon>
        <taxon>Actinomycetales</taxon>
        <taxon>Actinomycetaceae</taxon>
        <taxon>Actinomyces</taxon>
    </lineage>
</organism>
<evidence type="ECO:0000259" key="14">
    <source>
        <dbReference type="Pfam" id="PF12769"/>
    </source>
</evidence>
<evidence type="ECO:0000256" key="12">
    <source>
        <dbReference type="ARBA" id="ARBA00048202"/>
    </source>
</evidence>
<dbReference type="PANTHER" id="PTHR10160:SF19">
    <property type="entry name" value="PROTON-TRANSLOCATING NAD(P)(+) TRANSHYDROGENASE"/>
    <property type="match status" value="1"/>
</dbReference>
<dbReference type="Pfam" id="PF12769">
    <property type="entry name" value="PNTB_4TM"/>
    <property type="match status" value="1"/>
</dbReference>
<dbReference type="GO" id="GO:0006740">
    <property type="term" value="P:NADPH regeneration"/>
    <property type="evidence" value="ECO:0007669"/>
    <property type="project" value="TreeGrafter"/>
</dbReference>
<dbReference type="EC" id="7.1.1.1" evidence="3"/>
<dbReference type="AlphaFoldDB" id="U1QRD6"/>
<feature type="transmembrane region" description="Helical" evidence="13">
    <location>
        <begin position="61"/>
        <end position="80"/>
    </location>
</feature>
<keyword evidence="8" id="KW-1278">Translocase</keyword>
<keyword evidence="6 13" id="KW-0812">Transmembrane</keyword>
<accession>U1QRD6</accession>
<evidence type="ECO:0000256" key="11">
    <source>
        <dbReference type="ARBA" id="ARBA00023136"/>
    </source>
</evidence>
<evidence type="ECO:0000256" key="1">
    <source>
        <dbReference type="ARBA" id="ARBA00003943"/>
    </source>
</evidence>